<dbReference type="SUPFAM" id="SSF69593">
    <property type="entry name" value="Glycerol-3-phosphate (1)-acyltransferase"/>
    <property type="match status" value="1"/>
</dbReference>
<comment type="pathway">
    <text evidence="1">Lipid metabolism.</text>
</comment>
<evidence type="ECO:0000259" key="4">
    <source>
        <dbReference type="SMART" id="SM00563"/>
    </source>
</evidence>
<dbReference type="PANTHER" id="PTHR10434:SF11">
    <property type="entry name" value="1-ACYL-SN-GLYCEROL-3-PHOSPHATE ACYLTRANSFERASE"/>
    <property type="match status" value="1"/>
</dbReference>
<dbReference type="InterPro" id="IPR002123">
    <property type="entry name" value="Plipid/glycerol_acylTrfase"/>
</dbReference>
<sequence length="274" mass="30967">MSALSVKTRAVHIVEQLISERAPKLVGRPRLLRAVRPLLYRLLAYDAAVFLADAVRPMSGHDAFRLVARHISPRTAVEGLQNIPRTGPCIIIANHPTGLADGLAVFQAIRDRRRDHVFLANADALRVIPKGDDIIIPVEWVMEKRSLAKTRETLVNMRQAIKAEKCIVIFPSGRLARMSWRGLVDQPWETSAATVARKYKVPIIPLRIQARNSALYYCFSRLNAELRDITLFREMLNKKHRLFRLTFGEVIAPDTLPDNANDSTARLRTTVLNL</sequence>
<organism evidence="5 6">
    <name type="scientific">Algimonas arctica</name>
    <dbReference type="NCBI Taxonomy" id="1479486"/>
    <lineage>
        <taxon>Bacteria</taxon>
        <taxon>Pseudomonadati</taxon>
        <taxon>Pseudomonadota</taxon>
        <taxon>Alphaproteobacteria</taxon>
        <taxon>Maricaulales</taxon>
        <taxon>Robiginitomaculaceae</taxon>
        <taxon>Algimonas</taxon>
    </lineage>
</organism>
<dbReference type="PANTHER" id="PTHR10434">
    <property type="entry name" value="1-ACYL-SN-GLYCEROL-3-PHOSPHATE ACYLTRANSFERASE"/>
    <property type="match status" value="1"/>
</dbReference>
<evidence type="ECO:0000313" key="5">
    <source>
        <dbReference type="EMBL" id="GHA99659.1"/>
    </source>
</evidence>
<feature type="domain" description="Phospholipid/glycerol acyltransferase" evidence="4">
    <location>
        <begin position="89"/>
        <end position="211"/>
    </location>
</feature>
<keyword evidence="2" id="KW-0808">Transferase</keyword>
<gene>
    <name evidence="5" type="ORF">GCM10009069_23080</name>
</gene>
<accession>A0A8J3G364</accession>
<evidence type="ECO:0000256" key="2">
    <source>
        <dbReference type="ARBA" id="ARBA00022679"/>
    </source>
</evidence>
<dbReference type="Pfam" id="PF01553">
    <property type="entry name" value="Acyltransferase"/>
    <property type="match status" value="1"/>
</dbReference>
<evidence type="ECO:0000256" key="1">
    <source>
        <dbReference type="ARBA" id="ARBA00005189"/>
    </source>
</evidence>
<keyword evidence="3 5" id="KW-0012">Acyltransferase</keyword>
<protein>
    <submittedName>
        <fullName evidence="5">Lysophospholipid acyltransferase</fullName>
    </submittedName>
</protein>
<proteinExistence type="predicted"/>
<dbReference type="AlphaFoldDB" id="A0A8J3G364"/>
<reference evidence="5" key="1">
    <citation type="journal article" date="2014" name="Int. J. Syst. Evol. Microbiol.">
        <title>Complete genome sequence of Corynebacterium casei LMG S-19264T (=DSM 44701T), isolated from a smear-ripened cheese.</title>
        <authorList>
            <consortium name="US DOE Joint Genome Institute (JGI-PGF)"/>
            <person name="Walter F."/>
            <person name="Albersmeier A."/>
            <person name="Kalinowski J."/>
            <person name="Ruckert C."/>
        </authorList>
    </citation>
    <scope>NUCLEOTIDE SEQUENCE</scope>
    <source>
        <strain evidence="5">KCTC 32513</strain>
    </source>
</reference>
<dbReference type="EMBL" id="BMZH01000010">
    <property type="protein sequence ID" value="GHA99659.1"/>
    <property type="molecule type" value="Genomic_DNA"/>
</dbReference>
<keyword evidence="6" id="KW-1185">Reference proteome</keyword>
<reference evidence="5" key="2">
    <citation type="submission" date="2020-09" db="EMBL/GenBank/DDBJ databases">
        <authorList>
            <person name="Sun Q."/>
            <person name="Kim S."/>
        </authorList>
    </citation>
    <scope>NUCLEOTIDE SEQUENCE</scope>
    <source>
        <strain evidence="5">KCTC 32513</strain>
    </source>
</reference>
<dbReference type="SMART" id="SM00563">
    <property type="entry name" value="PlsC"/>
    <property type="match status" value="1"/>
</dbReference>
<name>A0A8J3G364_9PROT</name>
<dbReference type="Proteomes" id="UP000634004">
    <property type="component" value="Unassembled WGS sequence"/>
</dbReference>
<dbReference type="GO" id="GO:0006654">
    <property type="term" value="P:phosphatidic acid biosynthetic process"/>
    <property type="evidence" value="ECO:0007669"/>
    <property type="project" value="TreeGrafter"/>
</dbReference>
<comment type="caution">
    <text evidence="5">The sequence shown here is derived from an EMBL/GenBank/DDBJ whole genome shotgun (WGS) entry which is preliminary data.</text>
</comment>
<evidence type="ECO:0000256" key="3">
    <source>
        <dbReference type="ARBA" id="ARBA00023315"/>
    </source>
</evidence>
<evidence type="ECO:0000313" key="6">
    <source>
        <dbReference type="Proteomes" id="UP000634004"/>
    </source>
</evidence>
<dbReference type="GO" id="GO:0003841">
    <property type="term" value="F:1-acylglycerol-3-phosphate O-acyltransferase activity"/>
    <property type="evidence" value="ECO:0007669"/>
    <property type="project" value="TreeGrafter"/>
</dbReference>